<dbReference type="InterPro" id="IPR013783">
    <property type="entry name" value="Ig-like_fold"/>
</dbReference>
<dbReference type="PANTHER" id="PTHR44427">
    <property type="entry name" value="CARCINOEMBRYONIC ANTIGEN-RELATED CELL ADHESION MOLECULE 19"/>
    <property type="match status" value="1"/>
</dbReference>
<evidence type="ECO:0000313" key="6">
    <source>
        <dbReference type="EMBL" id="KAF6409326.1"/>
    </source>
</evidence>
<dbReference type="SUPFAM" id="SSF48726">
    <property type="entry name" value="Immunoglobulin"/>
    <property type="match status" value="1"/>
</dbReference>
<evidence type="ECO:0000313" key="7">
    <source>
        <dbReference type="Proteomes" id="UP000593571"/>
    </source>
</evidence>
<gene>
    <name evidence="6" type="ORF">HJG63_002631</name>
</gene>
<keyword evidence="1" id="KW-0732">Signal</keyword>
<dbReference type="CDD" id="cd05774">
    <property type="entry name" value="IgV_CEACAM_D1"/>
    <property type="match status" value="1"/>
</dbReference>
<evidence type="ECO:0000256" key="4">
    <source>
        <dbReference type="ARBA" id="ARBA00038222"/>
    </source>
</evidence>
<keyword evidence="2" id="KW-0325">Glycoprotein</keyword>
<comment type="similarity">
    <text evidence="4">Belongs to the immunoglobulin superfamily. CEA family.</text>
</comment>
<protein>
    <submittedName>
        <fullName evidence="6">CEA cell adhesion molecule 16, tectorial membrane component</fullName>
    </submittedName>
</protein>
<dbReference type="FunFam" id="2.60.40.10:FF:001283">
    <property type="entry name" value="Carcinoembryonic antigen related cell adhesion molecule 16"/>
    <property type="match status" value="1"/>
</dbReference>
<dbReference type="InterPro" id="IPR036179">
    <property type="entry name" value="Ig-like_dom_sf"/>
</dbReference>
<dbReference type="EMBL" id="JACASE010000014">
    <property type="protein sequence ID" value="KAF6409326.1"/>
    <property type="molecule type" value="Genomic_DNA"/>
</dbReference>
<sequence>MTAAQEGTYTCIAKNPKTLLSGSASVVVKLSAAAVTMSIVPVPTKPMEGQDVTLTVQGYPRDLLVYAWYRGPASEPNRLLSQLPSGSWIAGPAHTGREVGFANCSLLVQKLNLTDAGRYTLKTVTLQGKTETLELELQVAPLE</sequence>
<accession>A0A7J8CEN4</accession>
<dbReference type="InterPro" id="IPR050831">
    <property type="entry name" value="CEA_cell_adhesion"/>
</dbReference>
<dbReference type="Pfam" id="PF07686">
    <property type="entry name" value="V-set"/>
    <property type="match status" value="1"/>
</dbReference>
<dbReference type="Proteomes" id="UP000593571">
    <property type="component" value="Unassembled WGS sequence"/>
</dbReference>
<organism evidence="6 7">
    <name type="scientific">Rousettus aegyptiacus</name>
    <name type="common">Egyptian fruit bat</name>
    <name type="synonym">Pteropus aegyptiacus</name>
    <dbReference type="NCBI Taxonomy" id="9407"/>
    <lineage>
        <taxon>Eukaryota</taxon>
        <taxon>Metazoa</taxon>
        <taxon>Chordata</taxon>
        <taxon>Craniata</taxon>
        <taxon>Vertebrata</taxon>
        <taxon>Euteleostomi</taxon>
        <taxon>Mammalia</taxon>
        <taxon>Eutheria</taxon>
        <taxon>Laurasiatheria</taxon>
        <taxon>Chiroptera</taxon>
        <taxon>Yinpterochiroptera</taxon>
        <taxon>Pteropodoidea</taxon>
        <taxon>Pteropodidae</taxon>
        <taxon>Rousettinae</taxon>
        <taxon>Rousettus</taxon>
    </lineage>
</organism>
<proteinExistence type="inferred from homology"/>
<keyword evidence="7" id="KW-1185">Reference proteome</keyword>
<dbReference type="AlphaFoldDB" id="A0A7J8CEN4"/>
<evidence type="ECO:0000256" key="2">
    <source>
        <dbReference type="ARBA" id="ARBA00023180"/>
    </source>
</evidence>
<name>A0A7J8CEN4_ROUAE</name>
<dbReference type="InterPro" id="IPR013106">
    <property type="entry name" value="Ig_V-set"/>
</dbReference>
<evidence type="ECO:0000259" key="5">
    <source>
        <dbReference type="Pfam" id="PF07686"/>
    </source>
</evidence>
<feature type="domain" description="Immunoglobulin V-set" evidence="5">
    <location>
        <begin position="41"/>
        <end position="137"/>
    </location>
</feature>
<reference evidence="6 7" key="1">
    <citation type="journal article" date="2020" name="Nature">
        <title>Six reference-quality genomes reveal evolution of bat adaptations.</title>
        <authorList>
            <person name="Jebb D."/>
            <person name="Huang Z."/>
            <person name="Pippel M."/>
            <person name="Hughes G.M."/>
            <person name="Lavrichenko K."/>
            <person name="Devanna P."/>
            <person name="Winkler S."/>
            <person name="Jermiin L.S."/>
            <person name="Skirmuntt E.C."/>
            <person name="Katzourakis A."/>
            <person name="Burkitt-Gray L."/>
            <person name="Ray D.A."/>
            <person name="Sullivan K.A.M."/>
            <person name="Roscito J.G."/>
            <person name="Kirilenko B.M."/>
            <person name="Davalos L.M."/>
            <person name="Corthals A.P."/>
            <person name="Power M.L."/>
            <person name="Jones G."/>
            <person name="Ransome R.D."/>
            <person name="Dechmann D.K.N."/>
            <person name="Locatelli A.G."/>
            <person name="Puechmaille S.J."/>
            <person name="Fedrigo O."/>
            <person name="Jarvis E.D."/>
            <person name="Hiller M."/>
            <person name="Vernes S.C."/>
            <person name="Myers E.W."/>
            <person name="Teeling E.C."/>
        </authorList>
    </citation>
    <scope>NUCLEOTIDE SEQUENCE [LARGE SCALE GENOMIC DNA]</scope>
    <source>
        <strain evidence="6">MRouAeg1</strain>
        <tissue evidence="6">Muscle</tissue>
    </source>
</reference>
<comment type="caution">
    <text evidence="6">The sequence shown here is derived from an EMBL/GenBank/DDBJ whole genome shotgun (WGS) entry which is preliminary data.</text>
</comment>
<dbReference type="PANTHER" id="PTHR44427:SF1">
    <property type="entry name" value="CARCINOEMBRYONIC ANTIGEN-RELATED CELL ADHESION MOLECULE 1"/>
    <property type="match status" value="1"/>
</dbReference>
<dbReference type="Gene3D" id="2.60.40.10">
    <property type="entry name" value="Immunoglobulins"/>
    <property type="match status" value="1"/>
</dbReference>
<keyword evidence="3" id="KW-0393">Immunoglobulin domain</keyword>
<evidence type="ECO:0000256" key="1">
    <source>
        <dbReference type="ARBA" id="ARBA00022729"/>
    </source>
</evidence>
<evidence type="ECO:0000256" key="3">
    <source>
        <dbReference type="ARBA" id="ARBA00023319"/>
    </source>
</evidence>